<protein>
    <recommendedName>
        <fullName evidence="3">Mu-like prophage protein gp16</fullName>
    </recommendedName>
</protein>
<dbReference type="eggNOG" id="COG4382">
    <property type="taxonomic scope" value="Bacteria"/>
</dbReference>
<name>E3BNJ2_9VIBR</name>
<reference evidence="1 2" key="1">
    <citation type="journal article" date="2012" name="Int. J. Syst. Evol. Microbiol.">
        <title>Vibrio caribbeanicus sp. nov., isolated from the marine sponge Scleritoderma cyanea.</title>
        <authorList>
            <person name="Hoffmann M."/>
            <person name="Monday S.R."/>
            <person name="Allard M.W."/>
            <person name="Strain E.A."/>
            <person name="Whittaker P."/>
            <person name="Naum M."/>
            <person name="McCarthy P.J."/>
            <person name="Lopez J.V."/>
            <person name="Fischer M."/>
            <person name="Brown E.W."/>
        </authorList>
    </citation>
    <scope>NUCLEOTIDE SEQUENCE [LARGE SCALE GENOMIC DNA]</scope>
    <source>
        <strain evidence="1 2">ATCC BAA-2122</strain>
    </source>
</reference>
<dbReference type="STRING" id="796620.VIBC2010_15289"/>
<dbReference type="EMBL" id="AEIU01000096">
    <property type="protein sequence ID" value="EFP95411.1"/>
    <property type="molecule type" value="Genomic_DNA"/>
</dbReference>
<proteinExistence type="predicted"/>
<organism evidence="1 2">
    <name type="scientific">Vibrio caribbeanicus ATCC BAA-2122</name>
    <dbReference type="NCBI Taxonomy" id="796620"/>
    <lineage>
        <taxon>Bacteria</taxon>
        <taxon>Pseudomonadati</taxon>
        <taxon>Pseudomonadota</taxon>
        <taxon>Gammaproteobacteria</taxon>
        <taxon>Vibrionales</taxon>
        <taxon>Vibrionaceae</taxon>
        <taxon>Vibrio</taxon>
    </lineage>
</organism>
<accession>E3BNJ2</accession>
<evidence type="ECO:0000313" key="1">
    <source>
        <dbReference type="EMBL" id="EFP95411.1"/>
    </source>
</evidence>
<evidence type="ECO:0008006" key="3">
    <source>
        <dbReference type="Google" id="ProtNLM"/>
    </source>
</evidence>
<gene>
    <name evidence="1" type="ORF">VIBC2010_15289</name>
</gene>
<dbReference type="AlphaFoldDB" id="E3BNJ2"/>
<keyword evidence="2" id="KW-1185">Reference proteome</keyword>
<sequence>MEMSRHTYYRLIHHGIKSLLKERLGHFTEVEYHEYLNGITGKSCCFSMSDEELEFTLASLQNEGYIEK</sequence>
<comment type="caution">
    <text evidence="1">The sequence shown here is derived from an EMBL/GenBank/DDBJ whole genome shotgun (WGS) entry which is preliminary data.</text>
</comment>
<evidence type="ECO:0000313" key="2">
    <source>
        <dbReference type="Proteomes" id="UP000002943"/>
    </source>
</evidence>
<dbReference type="OrthoDB" id="5904632at2"/>
<dbReference type="Proteomes" id="UP000002943">
    <property type="component" value="Unassembled WGS sequence"/>
</dbReference>
<dbReference type="RefSeq" id="WP_009602769.1">
    <property type="nucleotide sequence ID" value="NZ_AEIU01000096.1"/>
</dbReference>